<keyword evidence="2" id="KW-1185">Reference proteome</keyword>
<dbReference type="AlphaFoldDB" id="A0A9K3J2I9"/>
<dbReference type="Gramene" id="mRNA:HanXRQr2_Chr05g0230891">
    <property type="protein sequence ID" value="CDS:HanXRQr2_Chr05g0230891.1"/>
    <property type="gene ID" value="HanXRQr2_Chr05g0230891"/>
</dbReference>
<protein>
    <submittedName>
        <fullName evidence="1">Uncharacterized protein</fullName>
    </submittedName>
</protein>
<sequence length="71" mass="8246">MQQIHNINTINTPGGHFFDNNITTNMPLLKLRISNSFPALILPGFLTRFFKKLERPGIRWSGIPRVWFAHI</sequence>
<name>A0A9K3J2I9_HELAN</name>
<gene>
    <name evidence="1" type="ORF">HanXRQr2_Chr05g0230891</name>
</gene>
<dbReference type="Proteomes" id="UP000215914">
    <property type="component" value="Unassembled WGS sequence"/>
</dbReference>
<comment type="caution">
    <text evidence="1">The sequence shown here is derived from an EMBL/GenBank/DDBJ whole genome shotgun (WGS) entry which is preliminary data.</text>
</comment>
<evidence type="ECO:0000313" key="2">
    <source>
        <dbReference type="Proteomes" id="UP000215914"/>
    </source>
</evidence>
<reference evidence="1" key="2">
    <citation type="submission" date="2020-06" db="EMBL/GenBank/DDBJ databases">
        <title>Helianthus annuus Genome sequencing and assembly Release 2.</title>
        <authorList>
            <person name="Gouzy J."/>
            <person name="Langlade N."/>
            <person name="Munos S."/>
        </authorList>
    </citation>
    <scope>NUCLEOTIDE SEQUENCE</scope>
    <source>
        <tissue evidence="1">Leaves</tissue>
    </source>
</reference>
<reference evidence="1" key="1">
    <citation type="journal article" date="2017" name="Nature">
        <title>The sunflower genome provides insights into oil metabolism, flowering and Asterid evolution.</title>
        <authorList>
            <person name="Badouin H."/>
            <person name="Gouzy J."/>
            <person name="Grassa C.J."/>
            <person name="Murat F."/>
            <person name="Staton S.E."/>
            <person name="Cottret L."/>
            <person name="Lelandais-Briere C."/>
            <person name="Owens G.L."/>
            <person name="Carrere S."/>
            <person name="Mayjonade B."/>
            <person name="Legrand L."/>
            <person name="Gill N."/>
            <person name="Kane N.C."/>
            <person name="Bowers J.E."/>
            <person name="Hubner S."/>
            <person name="Bellec A."/>
            <person name="Berard A."/>
            <person name="Berges H."/>
            <person name="Blanchet N."/>
            <person name="Boniface M.C."/>
            <person name="Brunel D."/>
            <person name="Catrice O."/>
            <person name="Chaidir N."/>
            <person name="Claudel C."/>
            <person name="Donnadieu C."/>
            <person name="Faraut T."/>
            <person name="Fievet G."/>
            <person name="Helmstetter N."/>
            <person name="King M."/>
            <person name="Knapp S.J."/>
            <person name="Lai Z."/>
            <person name="Le Paslier M.C."/>
            <person name="Lippi Y."/>
            <person name="Lorenzon L."/>
            <person name="Mandel J.R."/>
            <person name="Marage G."/>
            <person name="Marchand G."/>
            <person name="Marquand E."/>
            <person name="Bret-Mestries E."/>
            <person name="Morien E."/>
            <person name="Nambeesan S."/>
            <person name="Nguyen T."/>
            <person name="Pegot-Espagnet P."/>
            <person name="Pouilly N."/>
            <person name="Raftis F."/>
            <person name="Sallet E."/>
            <person name="Schiex T."/>
            <person name="Thomas J."/>
            <person name="Vandecasteele C."/>
            <person name="Vares D."/>
            <person name="Vear F."/>
            <person name="Vautrin S."/>
            <person name="Crespi M."/>
            <person name="Mangin B."/>
            <person name="Burke J.M."/>
            <person name="Salse J."/>
            <person name="Munos S."/>
            <person name="Vincourt P."/>
            <person name="Rieseberg L.H."/>
            <person name="Langlade N.B."/>
        </authorList>
    </citation>
    <scope>NUCLEOTIDE SEQUENCE</scope>
    <source>
        <tissue evidence="1">Leaves</tissue>
    </source>
</reference>
<proteinExistence type="predicted"/>
<evidence type="ECO:0000313" key="1">
    <source>
        <dbReference type="EMBL" id="KAF5807197.1"/>
    </source>
</evidence>
<organism evidence="1 2">
    <name type="scientific">Helianthus annuus</name>
    <name type="common">Common sunflower</name>
    <dbReference type="NCBI Taxonomy" id="4232"/>
    <lineage>
        <taxon>Eukaryota</taxon>
        <taxon>Viridiplantae</taxon>
        <taxon>Streptophyta</taxon>
        <taxon>Embryophyta</taxon>
        <taxon>Tracheophyta</taxon>
        <taxon>Spermatophyta</taxon>
        <taxon>Magnoliopsida</taxon>
        <taxon>eudicotyledons</taxon>
        <taxon>Gunneridae</taxon>
        <taxon>Pentapetalae</taxon>
        <taxon>asterids</taxon>
        <taxon>campanulids</taxon>
        <taxon>Asterales</taxon>
        <taxon>Asteraceae</taxon>
        <taxon>Asteroideae</taxon>
        <taxon>Heliantheae alliance</taxon>
        <taxon>Heliantheae</taxon>
        <taxon>Helianthus</taxon>
    </lineage>
</organism>
<accession>A0A9K3J2I9</accession>
<dbReference type="EMBL" id="MNCJ02000320">
    <property type="protein sequence ID" value="KAF5807197.1"/>
    <property type="molecule type" value="Genomic_DNA"/>
</dbReference>